<dbReference type="PANTHER" id="PTHR22642:SF2">
    <property type="entry name" value="PROTEIN LONG AFTER FAR-RED 3"/>
    <property type="match status" value="1"/>
</dbReference>
<comment type="caution">
    <text evidence="3">The sequence shown here is derived from an EMBL/GenBank/DDBJ whole genome shotgun (WGS) entry which is preliminary data.</text>
</comment>
<name>A0AAW9RG15_9GAMM</name>
<feature type="signal peptide" evidence="1">
    <location>
        <begin position="1"/>
        <end position="18"/>
    </location>
</feature>
<organism evidence="3 4">
    <name type="scientific">Elongatibacter sediminis</name>
    <dbReference type="NCBI Taxonomy" id="3119006"/>
    <lineage>
        <taxon>Bacteria</taxon>
        <taxon>Pseudomonadati</taxon>
        <taxon>Pseudomonadota</taxon>
        <taxon>Gammaproteobacteria</taxon>
        <taxon>Chromatiales</taxon>
        <taxon>Wenzhouxiangellaceae</taxon>
        <taxon>Elongatibacter</taxon>
    </lineage>
</organism>
<dbReference type="EMBL" id="JAZHOG010000003">
    <property type="protein sequence ID" value="MEJ8567003.1"/>
    <property type="molecule type" value="Genomic_DNA"/>
</dbReference>
<keyword evidence="3" id="KW-0378">Hydrolase</keyword>
<feature type="domain" description="Amidohydrolase 3" evidence="2">
    <location>
        <begin position="68"/>
        <end position="538"/>
    </location>
</feature>
<dbReference type="Gene3D" id="2.30.40.10">
    <property type="entry name" value="Urease, subunit C, domain 1"/>
    <property type="match status" value="1"/>
</dbReference>
<protein>
    <submittedName>
        <fullName evidence="3">Amidohydrolase</fullName>
        <ecNumber evidence="3">3.5.-.-</ecNumber>
    </submittedName>
</protein>
<dbReference type="GO" id="GO:0016810">
    <property type="term" value="F:hydrolase activity, acting on carbon-nitrogen (but not peptide) bonds"/>
    <property type="evidence" value="ECO:0007669"/>
    <property type="project" value="InterPro"/>
</dbReference>
<proteinExistence type="predicted"/>
<dbReference type="SUPFAM" id="SSF51338">
    <property type="entry name" value="Composite domain of metallo-dependent hydrolases"/>
    <property type="match status" value="1"/>
</dbReference>
<dbReference type="Gene3D" id="3.20.20.140">
    <property type="entry name" value="Metal-dependent hydrolases"/>
    <property type="match status" value="1"/>
</dbReference>
<keyword evidence="4" id="KW-1185">Reference proteome</keyword>
<dbReference type="SUPFAM" id="SSF51556">
    <property type="entry name" value="Metallo-dependent hydrolases"/>
    <property type="match status" value="1"/>
</dbReference>
<gene>
    <name evidence="3" type="ORF">V3330_05150</name>
</gene>
<dbReference type="Proteomes" id="UP001359886">
    <property type="component" value="Unassembled WGS sequence"/>
</dbReference>
<evidence type="ECO:0000313" key="4">
    <source>
        <dbReference type="Proteomes" id="UP001359886"/>
    </source>
</evidence>
<dbReference type="EC" id="3.5.-.-" evidence="3"/>
<feature type="chain" id="PRO_5043477347" evidence="1">
    <location>
        <begin position="19"/>
        <end position="541"/>
    </location>
</feature>
<dbReference type="InterPro" id="IPR032466">
    <property type="entry name" value="Metal_Hydrolase"/>
</dbReference>
<dbReference type="InterPro" id="IPR013108">
    <property type="entry name" value="Amidohydro_3"/>
</dbReference>
<dbReference type="AlphaFoldDB" id="A0AAW9RG15"/>
<dbReference type="RefSeq" id="WP_354694324.1">
    <property type="nucleotide sequence ID" value="NZ_JAZHOG010000003.1"/>
</dbReference>
<dbReference type="PANTHER" id="PTHR22642">
    <property type="entry name" value="IMIDAZOLONEPROPIONASE"/>
    <property type="match status" value="1"/>
</dbReference>
<reference evidence="3 4" key="1">
    <citation type="submission" date="2024-02" db="EMBL/GenBank/DDBJ databases">
        <title>A novel Wenzhouxiangellaceae bacterium, isolated from coastal sediments.</title>
        <authorList>
            <person name="Du Z.-J."/>
            <person name="Ye Y.-Q."/>
            <person name="Zhang X.-Y."/>
        </authorList>
    </citation>
    <scope>NUCLEOTIDE SEQUENCE [LARGE SCALE GENOMIC DNA]</scope>
    <source>
        <strain evidence="3 4">CH-27</strain>
    </source>
</reference>
<evidence type="ECO:0000256" key="1">
    <source>
        <dbReference type="SAM" id="SignalP"/>
    </source>
</evidence>
<accession>A0AAW9RG15</accession>
<dbReference type="InterPro" id="IPR011059">
    <property type="entry name" value="Metal-dep_hydrolase_composite"/>
</dbReference>
<dbReference type="CDD" id="cd01300">
    <property type="entry name" value="YtcJ_like"/>
    <property type="match status" value="1"/>
</dbReference>
<dbReference type="InterPro" id="IPR033932">
    <property type="entry name" value="YtcJ-like"/>
</dbReference>
<evidence type="ECO:0000259" key="2">
    <source>
        <dbReference type="Pfam" id="PF07969"/>
    </source>
</evidence>
<sequence length="541" mass="59710">MRLQIGFFTILVASGVLAEPADTVLMHGEVYTVNDVQPWAEALAIEDGRIVFVGADADVQSYIGPDTRVINLQGRMAMPGIHDAHQHLMYGGMAGIGCPVPLGPRGDAFVTALQEKLRECRASLEDGEWLVARGFFAEQFPDGVPHRKYLDEVFPDYPVYLIERTHHNGLANSKALELAGVDESTAAPEGGVITRNANGQVTGELVEKATALVQNAIPPPTPSKYIRALRKGIEICHRHGITSIQEAMTTEDVLVALKYLEDRGELHLNVTAHLVWGRKNEPEEVQEALIEQRSKYQSEHVDPNNIKITLDGTPTGPYFTQADLDPETGEPEWKYVLVPPEKLNEFVPRVDALGMKVKMHVAGKGAAHVALDAIERARTLNPESTVRHELAHTALVTASDMDRMRTLNVIGEVSPTQWQLREPFGNPPEDPWEFRSLANEGVLLTMGTDWPVTRTPDFFEALEGMLLFDDQSLDLLSAIRSMTWNGAVAIGREDDMGSLEAGKLANVIILDQNLFAIDLTEISETRVLMTLFEGTVVYESQ</sequence>
<dbReference type="Gene3D" id="3.10.310.70">
    <property type="match status" value="1"/>
</dbReference>
<evidence type="ECO:0000313" key="3">
    <source>
        <dbReference type="EMBL" id="MEJ8567003.1"/>
    </source>
</evidence>
<dbReference type="Pfam" id="PF07969">
    <property type="entry name" value="Amidohydro_3"/>
    <property type="match status" value="1"/>
</dbReference>
<keyword evidence="1" id="KW-0732">Signal</keyword>